<dbReference type="eggNOG" id="COG1075">
    <property type="taxonomic scope" value="Bacteria"/>
</dbReference>
<dbReference type="SUPFAM" id="SSF53474">
    <property type="entry name" value="alpha/beta-Hydrolases"/>
    <property type="match status" value="1"/>
</dbReference>
<name>G4QH57_GLANF</name>
<feature type="domain" description="AB hydrolase-1" evidence="1">
    <location>
        <begin position="27"/>
        <end position="137"/>
    </location>
</feature>
<dbReference type="InterPro" id="IPR000073">
    <property type="entry name" value="AB_hydrolase_1"/>
</dbReference>
<dbReference type="AlphaFoldDB" id="G4QH57"/>
<gene>
    <name evidence="2" type="ordered locus">GNIT_2137</name>
</gene>
<dbReference type="InterPro" id="IPR029058">
    <property type="entry name" value="AB_hydrolase_fold"/>
</dbReference>
<protein>
    <recommendedName>
        <fullName evidence="1">AB hydrolase-1 domain-containing protein</fullName>
    </recommendedName>
</protein>
<organism evidence="2 3">
    <name type="scientific">Glaciecola nitratireducens (strain JCM 12485 / KCTC 12276 / FR1064)</name>
    <dbReference type="NCBI Taxonomy" id="1085623"/>
    <lineage>
        <taxon>Bacteria</taxon>
        <taxon>Pseudomonadati</taxon>
        <taxon>Pseudomonadota</taxon>
        <taxon>Gammaproteobacteria</taxon>
        <taxon>Alteromonadales</taxon>
        <taxon>Alteromonadaceae</taxon>
        <taxon>Brumicola</taxon>
    </lineage>
</organism>
<dbReference type="Gene3D" id="3.40.50.1820">
    <property type="entry name" value="alpha/beta hydrolase"/>
    <property type="match status" value="1"/>
</dbReference>
<sequence length="238" mass="26253">MKQALHLHFSSRFYKHMVKSEVVKNEAVILLHGLARNASSMHKLEKALVKQGYEVVNVDYPSTKHDIESLAEWSIGNAIQTVQRQNTIHFVTHSMGGILVRQFLRKHDMQNLGRVVMLGPPNSGSEVVDILQNLPGFKTVNGPAGLQLSATKNSLPNQLGPAHFEVGIIAGSRSINLVLSTMLPEPNDGKVSVQSSKLEGMTDHVVMPVTHTFMMRNTAVIEQVIAFLQKGAFDKVED</sequence>
<dbReference type="EMBL" id="CP003060">
    <property type="protein sequence ID" value="AEP30245.1"/>
    <property type="molecule type" value="Genomic_DNA"/>
</dbReference>
<keyword evidence="3" id="KW-1185">Reference proteome</keyword>
<accession>G4QH57</accession>
<dbReference type="PANTHER" id="PTHR37946:SF1">
    <property type="entry name" value="SLL1969 PROTEIN"/>
    <property type="match status" value="1"/>
</dbReference>
<evidence type="ECO:0000259" key="1">
    <source>
        <dbReference type="Pfam" id="PF00561"/>
    </source>
</evidence>
<proteinExistence type="predicted"/>
<reference evidence="2 3" key="1">
    <citation type="journal article" date="2011" name="J. Bacteriol.">
        <title>Complete genome sequence of seawater bacterium Glaciecola nitratireducens FR1064T.</title>
        <authorList>
            <person name="Bian F."/>
            <person name="Qin Q.L."/>
            <person name="Xie B.B."/>
            <person name="Shu Y.L."/>
            <person name="Zhang X.Y."/>
            <person name="Yu Y."/>
            <person name="Chen B."/>
            <person name="Chen X.L."/>
            <person name="Zhou B.C."/>
            <person name="Zhang Y.Z."/>
        </authorList>
    </citation>
    <scope>NUCLEOTIDE SEQUENCE [LARGE SCALE GENOMIC DNA]</scope>
    <source>
        <strain evidence="3">JCM 12485 / KCTC 12276 / FR1064</strain>
    </source>
</reference>
<dbReference type="Pfam" id="PF00561">
    <property type="entry name" value="Abhydrolase_1"/>
    <property type="match status" value="1"/>
</dbReference>
<dbReference type="RefSeq" id="WP_014109118.1">
    <property type="nucleotide sequence ID" value="NC_016041.1"/>
</dbReference>
<dbReference type="HOGENOM" id="CLU_075528_1_0_6"/>
<dbReference type="Proteomes" id="UP000009282">
    <property type="component" value="Chromosome"/>
</dbReference>
<evidence type="ECO:0000313" key="2">
    <source>
        <dbReference type="EMBL" id="AEP30245.1"/>
    </source>
</evidence>
<dbReference type="PANTHER" id="PTHR37946">
    <property type="entry name" value="SLL1969 PROTEIN"/>
    <property type="match status" value="1"/>
</dbReference>
<dbReference type="KEGG" id="gni:GNIT_2137"/>
<evidence type="ECO:0000313" key="3">
    <source>
        <dbReference type="Proteomes" id="UP000009282"/>
    </source>
</evidence>